<proteinExistence type="predicted"/>
<dbReference type="GO" id="GO:0005739">
    <property type="term" value="C:mitochondrion"/>
    <property type="evidence" value="ECO:0007669"/>
    <property type="project" value="TreeGrafter"/>
</dbReference>
<dbReference type="Proteomes" id="UP000015354">
    <property type="component" value="Unassembled WGS sequence"/>
</dbReference>
<dbReference type="EMBL" id="ATMH01001851">
    <property type="protein sequence ID" value="EPY33915.1"/>
    <property type="molecule type" value="Genomic_DNA"/>
</dbReference>
<dbReference type="PANTHER" id="PTHR43437">
    <property type="entry name" value="HYDROXYACYL-THIOESTER DEHYDRATASE TYPE 2, MITOCHONDRIAL-RELATED"/>
    <property type="match status" value="1"/>
</dbReference>
<evidence type="ECO:0000313" key="3">
    <source>
        <dbReference type="EMBL" id="EPY33915.1"/>
    </source>
</evidence>
<dbReference type="InterPro" id="IPR003965">
    <property type="entry name" value="Fatty_acid_synthase"/>
</dbReference>
<dbReference type="GO" id="GO:0019171">
    <property type="term" value="F:(3R)-hydroxyacyl-[acyl-carrier-protein] dehydratase activity"/>
    <property type="evidence" value="ECO:0007669"/>
    <property type="project" value="TreeGrafter"/>
</dbReference>
<evidence type="ECO:0000313" key="4">
    <source>
        <dbReference type="EMBL" id="EPY35533.1"/>
    </source>
</evidence>
<keyword evidence="1" id="KW-0456">Lyase</keyword>
<dbReference type="EMBL" id="ATMH01001141">
    <property type="protein sequence ID" value="EPY35533.1"/>
    <property type="molecule type" value="Genomic_DNA"/>
</dbReference>
<dbReference type="InterPro" id="IPR002539">
    <property type="entry name" value="MaoC-like_dom"/>
</dbReference>
<feature type="domain" description="MaoC-like" evidence="2">
    <location>
        <begin position="10"/>
        <end position="115"/>
    </location>
</feature>
<sequence length="151" mass="16485">MSRILRVGMKASKKLRITPEGVKKFADIIEDHNPIHLSDAAAQNVGFPCCISHGMYPASLFSGLMATEMPGPNTVYLSQELNFRAPMLVGDVIEVCVELTKFRKGKGLMVMNTVVKKADPNTKAEIVCIEGKAVGMNKDVTFEGDSPAWSR</sequence>
<evidence type="ECO:0000256" key="1">
    <source>
        <dbReference type="ARBA" id="ARBA00023239"/>
    </source>
</evidence>
<organism evidence="3 5">
    <name type="scientific">Strigomonas culicis</name>
    <dbReference type="NCBI Taxonomy" id="28005"/>
    <lineage>
        <taxon>Eukaryota</taxon>
        <taxon>Discoba</taxon>
        <taxon>Euglenozoa</taxon>
        <taxon>Kinetoplastea</taxon>
        <taxon>Metakinetoplastina</taxon>
        <taxon>Trypanosomatida</taxon>
        <taxon>Trypanosomatidae</taxon>
        <taxon>Strigomonadinae</taxon>
        <taxon>Strigomonas</taxon>
    </lineage>
</organism>
<dbReference type="PANTHER" id="PTHR43437:SF3">
    <property type="entry name" value="HYDROXYACYL-THIOESTER DEHYDRATASE TYPE 2, MITOCHONDRIAL"/>
    <property type="match status" value="1"/>
</dbReference>
<dbReference type="InterPro" id="IPR050965">
    <property type="entry name" value="UPF0336/Enoyl-CoA_hydratase"/>
</dbReference>
<reference evidence="3" key="2">
    <citation type="submission" date="2013-03" db="EMBL/GenBank/DDBJ databases">
        <authorList>
            <person name="Motta M.C.M."/>
            <person name="Martins A.C.A."/>
            <person name="Preta C.M.C.C."/>
            <person name="Silva R."/>
            <person name="de Souza S.S."/>
            <person name="Klein C.C."/>
            <person name="de Almeida L.G.P."/>
            <person name="Cunha O.L."/>
            <person name="Colabardini A.C."/>
            <person name="Lima B.A."/>
            <person name="Machado C.R."/>
            <person name="Soares C.M.A."/>
            <person name="de Menezes C.B.A."/>
            <person name="Bartolomeu D.C."/>
            <person name="Grisard E.C."/>
            <person name="Fantinatti-Garboggini F."/>
            <person name="Rodrigues-Luiz G.F."/>
            <person name="Wagner G."/>
            <person name="Goldman G.H."/>
            <person name="Fietto J.L.R."/>
            <person name="Ciapina L.P."/>
            <person name="Brocchi M."/>
            <person name="Elias M.C."/>
            <person name="Goldman M.H.S."/>
            <person name="Sagot M.-F."/>
            <person name="Pereira M."/>
            <person name="Stoco P.H."/>
            <person name="Teixeira S.M.R."/>
            <person name="de Mendonca-Neto R.P."/>
            <person name="Maciel T.E.F."/>
            <person name="Mendes T.A.O."/>
            <person name="Urmenyi T.P."/>
            <person name="Teixeira M.M.G."/>
            <person name="de Camargo E.F.P."/>
            <person name="de Sousa W."/>
            <person name="Schenkman S."/>
            <person name="de Vasconcelos A.T.R."/>
        </authorList>
    </citation>
    <scope>NUCLEOTIDE SEQUENCE</scope>
</reference>
<evidence type="ECO:0000259" key="2">
    <source>
        <dbReference type="Pfam" id="PF01575"/>
    </source>
</evidence>
<dbReference type="PRINTS" id="PR01483">
    <property type="entry name" value="FASYNTHASE"/>
</dbReference>
<accession>S9WCW2</accession>
<dbReference type="OrthoDB" id="3592703at2759"/>
<dbReference type="InterPro" id="IPR029069">
    <property type="entry name" value="HotDog_dom_sf"/>
</dbReference>
<evidence type="ECO:0000313" key="5">
    <source>
        <dbReference type="Proteomes" id="UP000015354"/>
    </source>
</evidence>
<dbReference type="Gene3D" id="3.10.129.10">
    <property type="entry name" value="Hotdog Thioesterase"/>
    <property type="match status" value="1"/>
</dbReference>
<keyword evidence="5" id="KW-1185">Reference proteome</keyword>
<dbReference type="FunFam" id="3.10.129.10:FF:000042">
    <property type="entry name" value="MaoC domain protein dehydratase"/>
    <property type="match status" value="1"/>
</dbReference>
<protein>
    <submittedName>
        <fullName evidence="3">3-hydroxyacyl-ACP dehydratase</fullName>
    </submittedName>
</protein>
<dbReference type="GO" id="GO:0005835">
    <property type="term" value="C:fatty acid synthase complex"/>
    <property type="evidence" value="ECO:0007669"/>
    <property type="project" value="InterPro"/>
</dbReference>
<dbReference type="Pfam" id="PF01575">
    <property type="entry name" value="MaoC_dehydratas"/>
    <property type="match status" value="1"/>
</dbReference>
<name>S9WCW2_9TRYP</name>
<dbReference type="GO" id="GO:0006633">
    <property type="term" value="P:fatty acid biosynthetic process"/>
    <property type="evidence" value="ECO:0007669"/>
    <property type="project" value="InterPro"/>
</dbReference>
<gene>
    <name evidence="4" type="ORF">STCU_01141</name>
    <name evidence="3" type="ORF">STCU_01851</name>
</gene>
<reference evidence="3 5" key="1">
    <citation type="journal article" date="2013" name="PLoS ONE">
        <title>Predicting the Proteins of Angomonas deanei, Strigomonas culicis and Their Respective Endosymbionts Reveals New Aspects of the Trypanosomatidae Family.</title>
        <authorList>
            <person name="Motta M.C."/>
            <person name="Martins A.C."/>
            <person name="de Souza S.S."/>
            <person name="Catta-Preta C.M."/>
            <person name="Silva R."/>
            <person name="Klein C.C."/>
            <person name="de Almeida L.G."/>
            <person name="de Lima Cunha O."/>
            <person name="Ciapina L.P."/>
            <person name="Brocchi M."/>
            <person name="Colabardini A.C."/>
            <person name="de Araujo Lima B."/>
            <person name="Machado C.R."/>
            <person name="de Almeida Soares C.M."/>
            <person name="Probst C.M."/>
            <person name="de Menezes C.B."/>
            <person name="Thompson C.E."/>
            <person name="Bartholomeu D.C."/>
            <person name="Gradia D.F."/>
            <person name="Pavoni D.P."/>
            <person name="Grisard E.C."/>
            <person name="Fantinatti-Garboggini F."/>
            <person name="Marchini F.K."/>
            <person name="Rodrigues-Luiz G.F."/>
            <person name="Wagner G."/>
            <person name="Goldman G.H."/>
            <person name="Fietto J.L."/>
            <person name="Elias M.C."/>
            <person name="Goldman M.H."/>
            <person name="Sagot M.F."/>
            <person name="Pereira M."/>
            <person name="Stoco P.H."/>
            <person name="de Mendonca-Neto R.P."/>
            <person name="Teixeira S.M."/>
            <person name="Maciel T.E."/>
            <person name="de Oliveira Mendes T.A."/>
            <person name="Urmenyi T.P."/>
            <person name="de Souza W."/>
            <person name="Schenkman S."/>
            <person name="de Vasconcelos A.T."/>
        </authorList>
    </citation>
    <scope>NUCLEOTIDE SEQUENCE [LARGE SCALE GENOMIC DNA]</scope>
</reference>
<dbReference type="SUPFAM" id="SSF54637">
    <property type="entry name" value="Thioesterase/thiol ester dehydrase-isomerase"/>
    <property type="match status" value="1"/>
</dbReference>
<comment type="caution">
    <text evidence="3">The sequence shown here is derived from an EMBL/GenBank/DDBJ whole genome shotgun (WGS) entry which is preliminary data.</text>
</comment>
<dbReference type="GO" id="GO:0004312">
    <property type="term" value="F:fatty acid synthase activity"/>
    <property type="evidence" value="ECO:0007669"/>
    <property type="project" value="InterPro"/>
</dbReference>
<dbReference type="CDD" id="cd03449">
    <property type="entry name" value="R_hydratase"/>
    <property type="match status" value="1"/>
</dbReference>
<dbReference type="AlphaFoldDB" id="S9WCW2"/>